<dbReference type="SMART" id="SM01092">
    <property type="entry name" value="CO_deh_flav_C"/>
    <property type="match status" value="1"/>
</dbReference>
<organism evidence="5 6">
    <name type="scientific">Reyranella soli</name>
    <dbReference type="NCBI Taxonomy" id="1230389"/>
    <lineage>
        <taxon>Bacteria</taxon>
        <taxon>Pseudomonadati</taxon>
        <taxon>Pseudomonadota</taxon>
        <taxon>Alphaproteobacteria</taxon>
        <taxon>Hyphomicrobiales</taxon>
        <taxon>Reyranellaceae</taxon>
        <taxon>Reyranella</taxon>
    </lineage>
</organism>
<dbReference type="OrthoDB" id="9814706at2"/>
<dbReference type="InterPro" id="IPR002346">
    <property type="entry name" value="Mopterin_DH_FAD-bd"/>
</dbReference>
<dbReference type="SUPFAM" id="SSF56176">
    <property type="entry name" value="FAD-binding/transporter-associated domain-like"/>
    <property type="match status" value="1"/>
</dbReference>
<evidence type="ECO:0000313" key="6">
    <source>
        <dbReference type="Proteomes" id="UP000321058"/>
    </source>
</evidence>
<dbReference type="GO" id="GO:0071949">
    <property type="term" value="F:FAD binding"/>
    <property type="evidence" value="ECO:0007669"/>
    <property type="project" value="InterPro"/>
</dbReference>
<evidence type="ECO:0000259" key="4">
    <source>
        <dbReference type="PROSITE" id="PS51387"/>
    </source>
</evidence>
<keyword evidence="6" id="KW-1185">Reference proteome</keyword>
<dbReference type="Gene3D" id="3.30.390.50">
    <property type="entry name" value="CO dehydrogenase flavoprotein, C-terminal domain"/>
    <property type="match status" value="1"/>
</dbReference>
<evidence type="ECO:0000313" key="5">
    <source>
        <dbReference type="EMBL" id="GEP54656.1"/>
    </source>
</evidence>
<dbReference type="SUPFAM" id="SSF55447">
    <property type="entry name" value="CO dehydrogenase flavoprotein C-terminal domain-like"/>
    <property type="match status" value="1"/>
</dbReference>
<evidence type="ECO:0000256" key="3">
    <source>
        <dbReference type="ARBA" id="ARBA00023002"/>
    </source>
</evidence>
<comment type="caution">
    <text evidence="5">The sequence shown here is derived from an EMBL/GenBank/DDBJ whole genome shotgun (WGS) entry which is preliminary data.</text>
</comment>
<dbReference type="InterPro" id="IPR016169">
    <property type="entry name" value="FAD-bd_PCMH_sub2"/>
</dbReference>
<sequence length="296" mass="30626">MSEIQYQSAKTVKEAVKYMQAAKGKGYILAGGTDLLVQMKSGARSPGVIVDVKKIPEMVTVTEKNGSFTIGAATPAAVLGENKKLRKTWPGVIEACNLIGSTQVQGRASAGGNLCNASPAADSVPALVAAGCIVNVAGPTGKRKIPVEEFCTGPGKTSLKTGEIVVSLTLPKRPKNSSDAYLRLIPRTEMDIAVVGVGVSLTMKGDTVADARVGLGAVAPTVLLVKDAAKALIGSKLDDAALDAAAAACSAACNPINDKRGTIKYRTKIAGVLLKRSAMIARDRINGIEHRGHRPV</sequence>
<dbReference type="Proteomes" id="UP000321058">
    <property type="component" value="Unassembled WGS sequence"/>
</dbReference>
<dbReference type="PROSITE" id="PS51387">
    <property type="entry name" value="FAD_PCMH"/>
    <property type="match status" value="1"/>
</dbReference>
<name>A0A512N6N9_9HYPH</name>
<dbReference type="PANTHER" id="PTHR42659">
    <property type="entry name" value="XANTHINE DEHYDROGENASE SUBUNIT C-RELATED"/>
    <property type="match status" value="1"/>
</dbReference>
<feature type="domain" description="FAD-binding PCMH-type" evidence="4">
    <location>
        <begin position="1"/>
        <end position="175"/>
    </location>
</feature>
<evidence type="ECO:0000256" key="1">
    <source>
        <dbReference type="ARBA" id="ARBA00022630"/>
    </source>
</evidence>
<dbReference type="Gene3D" id="3.30.43.10">
    <property type="entry name" value="Uridine Diphospho-n-acetylenolpyruvylglucosamine Reductase, domain 2"/>
    <property type="match status" value="1"/>
</dbReference>
<dbReference type="Pfam" id="PF00941">
    <property type="entry name" value="FAD_binding_5"/>
    <property type="match status" value="1"/>
</dbReference>
<accession>A0A512N6N9</accession>
<dbReference type="PANTHER" id="PTHR42659:SF2">
    <property type="entry name" value="XANTHINE DEHYDROGENASE SUBUNIT C-RELATED"/>
    <property type="match status" value="1"/>
</dbReference>
<dbReference type="InterPro" id="IPR036318">
    <property type="entry name" value="FAD-bd_PCMH-like_sf"/>
</dbReference>
<keyword evidence="3" id="KW-0560">Oxidoreductase</keyword>
<keyword evidence="1" id="KW-0285">Flavoprotein</keyword>
<dbReference type="GO" id="GO:0016491">
    <property type="term" value="F:oxidoreductase activity"/>
    <property type="evidence" value="ECO:0007669"/>
    <property type="project" value="UniProtKB-KW"/>
</dbReference>
<dbReference type="InterPro" id="IPR016166">
    <property type="entry name" value="FAD-bd_PCMH"/>
</dbReference>
<dbReference type="InterPro" id="IPR051312">
    <property type="entry name" value="Diverse_Substr_Oxidored"/>
</dbReference>
<dbReference type="InterPro" id="IPR016167">
    <property type="entry name" value="FAD-bd_PCMH_sub1"/>
</dbReference>
<dbReference type="Gene3D" id="3.30.465.10">
    <property type="match status" value="1"/>
</dbReference>
<reference evidence="5 6" key="1">
    <citation type="submission" date="2019-07" db="EMBL/GenBank/DDBJ databases">
        <title>Whole genome shotgun sequence of Reyranella soli NBRC 108950.</title>
        <authorList>
            <person name="Hosoyama A."/>
            <person name="Uohara A."/>
            <person name="Ohji S."/>
            <person name="Ichikawa N."/>
        </authorList>
    </citation>
    <scope>NUCLEOTIDE SEQUENCE [LARGE SCALE GENOMIC DNA]</scope>
    <source>
        <strain evidence="5 6">NBRC 108950</strain>
    </source>
</reference>
<evidence type="ECO:0000256" key="2">
    <source>
        <dbReference type="ARBA" id="ARBA00022827"/>
    </source>
</evidence>
<protein>
    <submittedName>
        <fullName evidence="5">Oxidoreductase</fullName>
    </submittedName>
</protein>
<keyword evidence="2" id="KW-0274">FAD</keyword>
<proteinExistence type="predicted"/>
<dbReference type="InterPro" id="IPR005107">
    <property type="entry name" value="CO_DH_flav_C"/>
</dbReference>
<gene>
    <name evidence="5" type="ORF">RSO01_18220</name>
</gene>
<dbReference type="EMBL" id="BKAJ01000031">
    <property type="protein sequence ID" value="GEP54656.1"/>
    <property type="molecule type" value="Genomic_DNA"/>
</dbReference>
<dbReference type="InterPro" id="IPR036683">
    <property type="entry name" value="CO_DH_flav_C_dom_sf"/>
</dbReference>
<dbReference type="AlphaFoldDB" id="A0A512N6N9"/>
<dbReference type="Pfam" id="PF03450">
    <property type="entry name" value="CO_deh_flav_C"/>
    <property type="match status" value="1"/>
</dbReference>